<dbReference type="Proteomes" id="UP001564626">
    <property type="component" value="Unassembled WGS sequence"/>
</dbReference>
<feature type="compositionally biased region" description="Low complexity" evidence="1">
    <location>
        <begin position="256"/>
        <end position="268"/>
    </location>
</feature>
<protein>
    <submittedName>
        <fullName evidence="2">Uncharacterized protein</fullName>
    </submittedName>
</protein>
<dbReference type="EMBL" id="JBGEHV010000023">
    <property type="protein sequence ID" value="MEY8040527.1"/>
    <property type="molecule type" value="Genomic_DNA"/>
</dbReference>
<feature type="region of interest" description="Disordered" evidence="1">
    <location>
        <begin position="244"/>
        <end position="297"/>
    </location>
</feature>
<name>A0ABV4CKA0_9PSEU</name>
<proteinExistence type="predicted"/>
<reference evidence="2 3" key="1">
    <citation type="submission" date="2024-08" db="EMBL/GenBank/DDBJ databases">
        <title>Genome mining of Saccharopolyspora cebuensis PGLac3 from Nigerian medicinal plant.</title>
        <authorList>
            <person name="Ezeobiora C.E."/>
            <person name="Igbokwe N.H."/>
            <person name="Amin D.H."/>
            <person name="Mendie U.E."/>
        </authorList>
    </citation>
    <scope>NUCLEOTIDE SEQUENCE [LARGE SCALE GENOMIC DNA]</scope>
    <source>
        <strain evidence="2 3">PGLac3</strain>
    </source>
</reference>
<dbReference type="RefSeq" id="WP_186361467.1">
    <property type="nucleotide sequence ID" value="NZ_BAABII010000018.1"/>
</dbReference>
<accession>A0ABV4CKA0</accession>
<evidence type="ECO:0000313" key="2">
    <source>
        <dbReference type="EMBL" id="MEY8040527.1"/>
    </source>
</evidence>
<sequence length="297" mass="32493">MARPSVSGHAEWPTNPLDAARDAFAWLTAGDHPVAVDGREFDHLPNREIPVDELRDLLLRRSCPRRVWDQVWRHVITRARSEGGTWTIVAVGLALPMLTPMAARLTDRYAGDPADVHSEIVQGFLDALQTIDLTKGRITIRLRWAAYRFGHRALTAALDGPTPKAPGFFSAEPKPPSGHPDLVLARAVQVGVLTPIEAEVISETRLGETLLNDWAAHHKIEFWAAYKTRKRAEYRLAAWLTESADGPVESDPTGEAATSQTSPSAASDTPERSQSVAKKVDEGLSNEPPKSGLQGRG</sequence>
<keyword evidence="3" id="KW-1185">Reference proteome</keyword>
<evidence type="ECO:0000313" key="3">
    <source>
        <dbReference type="Proteomes" id="UP001564626"/>
    </source>
</evidence>
<gene>
    <name evidence="2" type="ORF">AB8O55_14055</name>
</gene>
<evidence type="ECO:0000256" key="1">
    <source>
        <dbReference type="SAM" id="MobiDB-lite"/>
    </source>
</evidence>
<organism evidence="2 3">
    <name type="scientific">Saccharopolyspora cebuensis</name>
    <dbReference type="NCBI Taxonomy" id="418759"/>
    <lineage>
        <taxon>Bacteria</taxon>
        <taxon>Bacillati</taxon>
        <taxon>Actinomycetota</taxon>
        <taxon>Actinomycetes</taxon>
        <taxon>Pseudonocardiales</taxon>
        <taxon>Pseudonocardiaceae</taxon>
        <taxon>Saccharopolyspora</taxon>
    </lineage>
</organism>
<comment type="caution">
    <text evidence="2">The sequence shown here is derived from an EMBL/GenBank/DDBJ whole genome shotgun (WGS) entry which is preliminary data.</text>
</comment>